<feature type="compositionally biased region" description="Basic and acidic residues" evidence="1">
    <location>
        <begin position="230"/>
        <end position="241"/>
    </location>
</feature>
<protein>
    <submittedName>
        <fullName evidence="2">Uncharacterized protein</fullName>
    </submittedName>
</protein>
<proteinExistence type="predicted"/>
<accession>A0A0U5C3J5</accession>
<name>A0A0U5C3J5_ASPCI</name>
<keyword evidence="3" id="KW-1185">Reference proteome</keyword>
<feature type="region of interest" description="Disordered" evidence="1">
    <location>
        <begin position="211"/>
        <end position="241"/>
    </location>
</feature>
<evidence type="ECO:0000256" key="1">
    <source>
        <dbReference type="SAM" id="MobiDB-lite"/>
    </source>
</evidence>
<dbReference type="OrthoDB" id="4499271at2759"/>
<gene>
    <name evidence="2" type="ORF">ASPCAL01505</name>
</gene>
<dbReference type="Proteomes" id="UP000054771">
    <property type="component" value="Unassembled WGS sequence"/>
</dbReference>
<dbReference type="OMA" id="FILANME"/>
<dbReference type="EMBL" id="CDMC01000001">
    <property type="protein sequence ID" value="CEL01929.1"/>
    <property type="molecule type" value="Genomic_DNA"/>
</dbReference>
<evidence type="ECO:0000313" key="2">
    <source>
        <dbReference type="EMBL" id="CEL01929.1"/>
    </source>
</evidence>
<evidence type="ECO:0000313" key="3">
    <source>
        <dbReference type="Proteomes" id="UP000054771"/>
    </source>
</evidence>
<organism evidence="2 3">
    <name type="scientific">Aspergillus calidoustus</name>
    <dbReference type="NCBI Taxonomy" id="454130"/>
    <lineage>
        <taxon>Eukaryota</taxon>
        <taxon>Fungi</taxon>
        <taxon>Dikarya</taxon>
        <taxon>Ascomycota</taxon>
        <taxon>Pezizomycotina</taxon>
        <taxon>Eurotiomycetes</taxon>
        <taxon>Eurotiomycetidae</taxon>
        <taxon>Eurotiales</taxon>
        <taxon>Aspergillaceae</taxon>
        <taxon>Aspergillus</taxon>
        <taxon>Aspergillus subgen. Nidulantes</taxon>
    </lineage>
</organism>
<sequence length="241" mass="28288">MDKAKEALDKANLPPCIKGRRCFCYWPKFSPPVPDLHYHPDLRYPEIPEPGTPLEETDSALVFFFNQWRLFWEFPKPPIGVPPPDDPYYMLVSDPRIKISDRTSVRGRQPEGRYRVKIVIPAPYAEAMILLTLRDLRAKVGVNQWHNELSYLLDRTHVLGLNLEVDDIREPYRGFARRFGSEEYSEAQNDYLGYGYQYKLWLDLKRRNQLPPAEEPEHKERRSLFSLKKSSKEAQDSLHGI</sequence>
<reference evidence="3" key="1">
    <citation type="journal article" date="2016" name="Genome Announc.">
        <title>Draft genome sequences of fungus Aspergillus calidoustus.</title>
        <authorList>
            <person name="Horn F."/>
            <person name="Linde J."/>
            <person name="Mattern D.J."/>
            <person name="Walther G."/>
            <person name="Guthke R."/>
            <person name="Scherlach K."/>
            <person name="Martin K."/>
            <person name="Brakhage A.A."/>
            <person name="Petzke L."/>
            <person name="Valiante V."/>
        </authorList>
    </citation>
    <scope>NUCLEOTIDE SEQUENCE [LARGE SCALE GENOMIC DNA]</scope>
    <source>
        <strain evidence="3">SF006504</strain>
    </source>
</reference>
<dbReference type="AlphaFoldDB" id="A0A0U5C3J5"/>